<dbReference type="InterPro" id="IPR033739">
    <property type="entry name" value="M10A_MMP"/>
</dbReference>
<protein>
    <submittedName>
        <fullName evidence="20">Stromelysin-3-like</fullName>
    </submittedName>
</protein>
<dbReference type="Proteomes" id="UP000515145">
    <property type="component" value="Chromosome 9"/>
</dbReference>
<keyword evidence="3 13" id="KW-0479">Metal-binding</keyword>
<dbReference type="GO" id="GO:0009982">
    <property type="term" value="F:pseudouridine synthase activity"/>
    <property type="evidence" value="ECO:0007669"/>
    <property type="project" value="InterPro"/>
</dbReference>
<dbReference type="GO" id="GO:0008270">
    <property type="term" value="F:zinc ion binding"/>
    <property type="evidence" value="ECO:0007669"/>
    <property type="project" value="InterPro"/>
</dbReference>
<dbReference type="PANTHER" id="PTHR10201">
    <property type="entry name" value="MATRIX METALLOPROTEINASE"/>
    <property type="match status" value="1"/>
</dbReference>
<feature type="binding site" evidence="14">
    <location>
        <position position="385"/>
    </location>
    <ligand>
        <name>Ca(2+)</name>
        <dbReference type="ChEBI" id="CHEBI:29108"/>
        <label>5</label>
    </ligand>
</feature>
<dbReference type="GO" id="GO:0003723">
    <property type="term" value="F:RNA binding"/>
    <property type="evidence" value="ECO:0007669"/>
    <property type="project" value="InterPro"/>
</dbReference>
<evidence type="ECO:0000256" key="3">
    <source>
        <dbReference type="ARBA" id="ARBA00022723"/>
    </source>
</evidence>
<feature type="binding site" evidence="14">
    <location>
        <position position="190"/>
    </location>
    <ligand>
        <name>Zn(2+)</name>
        <dbReference type="ChEBI" id="CHEBI:29105"/>
        <label>1</label>
    </ligand>
</feature>
<feature type="binding site" evidence="13">
    <location>
        <position position="213"/>
    </location>
    <ligand>
        <name>Zn(2+)</name>
        <dbReference type="ChEBI" id="CHEBI:29105"/>
        <label>2</label>
        <note>catalytic</note>
    </ligand>
</feature>
<feature type="binding site" evidence="14">
    <location>
        <position position="433"/>
    </location>
    <ligand>
        <name>Ca(2+)</name>
        <dbReference type="ChEBI" id="CHEBI:29108"/>
        <label>4</label>
    </ligand>
</feature>
<feature type="repeat" description="Hemopexin" evidence="15">
    <location>
        <begin position="290"/>
        <end position="334"/>
    </location>
</feature>
<evidence type="ECO:0000256" key="5">
    <source>
        <dbReference type="ARBA" id="ARBA00022737"/>
    </source>
</evidence>
<dbReference type="SUPFAM" id="SSF50923">
    <property type="entry name" value="Hemopexin-like domain"/>
    <property type="match status" value="1"/>
</dbReference>
<feature type="domain" description="TRUD" evidence="18">
    <location>
        <begin position="464"/>
        <end position="478"/>
    </location>
</feature>
<keyword evidence="9" id="KW-0482">Metalloprotease</keyword>
<dbReference type="GO" id="GO:0004222">
    <property type="term" value="F:metalloendopeptidase activity"/>
    <property type="evidence" value="ECO:0007669"/>
    <property type="project" value="InterPro"/>
</dbReference>
<keyword evidence="6" id="KW-0378">Hydrolase</keyword>
<feature type="repeat" description="Hemopexin" evidence="15">
    <location>
        <begin position="429"/>
        <end position="476"/>
    </location>
</feature>
<keyword evidence="11" id="KW-1015">Disulfide bond</keyword>
<feature type="binding site" evidence="14">
    <location>
        <position position="152"/>
    </location>
    <ligand>
        <name>Ca(2+)</name>
        <dbReference type="ChEBI" id="CHEBI:29108"/>
        <label>2</label>
    </ligand>
</feature>
<dbReference type="InterPro" id="IPR001818">
    <property type="entry name" value="Pept_M10_metallopeptidase"/>
</dbReference>
<dbReference type="PANTHER" id="PTHR10201:SF20">
    <property type="entry name" value="STROMELYSIN-3"/>
    <property type="match status" value="1"/>
</dbReference>
<evidence type="ECO:0000256" key="7">
    <source>
        <dbReference type="ARBA" id="ARBA00022833"/>
    </source>
</evidence>
<evidence type="ECO:0000256" key="4">
    <source>
        <dbReference type="ARBA" id="ARBA00022729"/>
    </source>
</evidence>
<dbReference type="CDD" id="cd04278">
    <property type="entry name" value="ZnMc_MMP"/>
    <property type="match status" value="1"/>
</dbReference>
<keyword evidence="8 14" id="KW-0106">Calcium</keyword>
<feature type="active site" evidence="12">
    <location>
        <position position="214"/>
    </location>
</feature>
<keyword evidence="5" id="KW-0677">Repeat</keyword>
<feature type="binding site" evidence="14">
    <location>
        <position position="164"/>
    </location>
    <ligand>
        <name>Zn(2+)</name>
        <dbReference type="ChEBI" id="CHEBI:29105"/>
        <label>1</label>
    </ligand>
</feature>
<dbReference type="PRINTS" id="PR00138">
    <property type="entry name" value="MATRIXIN"/>
</dbReference>
<feature type="binding site" description="in inhibited form" evidence="14">
    <location>
        <position position="74"/>
    </location>
    <ligand>
        <name>Zn(2+)</name>
        <dbReference type="ChEBI" id="CHEBI:29105"/>
        <label>2</label>
        <note>catalytic</note>
    </ligand>
</feature>
<dbReference type="InterPro" id="IPR006026">
    <property type="entry name" value="Peptidase_Metallo"/>
</dbReference>
<keyword evidence="7 13" id="KW-0862">Zinc</keyword>
<dbReference type="SUPFAM" id="SSF55486">
    <property type="entry name" value="Metalloproteases ('zincins'), catalytic domain"/>
    <property type="match status" value="1"/>
</dbReference>
<dbReference type="InterPro" id="IPR018487">
    <property type="entry name" value="Hemopexin-like_repeat"/>
</dbReference>
<dbReference type="GO" id="GO:0030574">
    <property type="term" value="P:collagen catabolic process"/>
    <property type="evidence" value="ECO:0007669"/>
    <property type="project" value="TreeGrafter"/>
</dbReference>
<dbReference type="InterPro" id="IPR018486">
    <property type="entry name" value="Hemopexin_CS"/>
</dbReference>
<dbReference type="PROSITE" id="PS51642">
    <property type="entry name" value="HEMOPEXIN_2"/>
    <property type="match status" value="3"/>
</dbReference>
<evidence type="ECO:0000256" key="2">
    <source>
        <dbReference type="ARBA" id="ARBA00022670"/>
    </source>
</evidence>
<organism evidence="19 20">
    <name type="scientific">Parambassis ranga</name>
    <name type="common">Indian glassy fish</name>
    <dbReference type="NCBI Taxonomy" id="210632"/>
    <lineage>
        <taxon>Eukaryota</taxon>
        <taxon>Metazoa</taxon>
        <taxon>Chordata</taxon>
        <taxon>Craniata</taxon>
        <taxon>Vertebrata</taxon>
        <taxon>Euteleostomi</taxon>
        <taxon>Actinopterygii</taxon>
        <taxon>Neopterygii</taxon>
        <taxon>Teleostei</taxon>
        <taxon>Neoteleostei</taxon>
        <taxon>Acanthomorphata</taxon>
        <taxon>Ovalentaria</taxon>
        <taxon>Ambassidae</taxon>
        <taxon>Parambassis</taxon>
    </lineage>
</organism>
<evidence type="ECO:0000256" key="15">
    <source>
        <dbReference type="PROSITE-ProRule" id="PRU01011"/>
    </source>
</evidence>
<evidence type="ECO:0000256" key="9">
    <source>
        <dbReference type="ARBA" id="ARBA00023049"/>
    </source>
</evidence>
<feature type="binding site" evidence="14">
    <location>
        <position position="188"/>
    </location>
    <ligand>
        <name>Ca(2+)</name>
        <dbReference type="ChEBI" id="CHEBI:29108"/>
        <label>2</label>
    </ligand>
</feature>
<accession>A0A6P7IZ97</accession>
<dbReference type="FunFam" id="2.110.10.10:FF:000005">
    <property type="entry name" value="Stromelysin-3 preproprotein"/>
    <property type="match status" value="1"/>
</dbReference>
<comment type="cofactor">
    <cofactor evidence="14">
        <name>Zn(2+)</name>
        <dbReference type="ChEBI" id="CHEBI:29105"/>
    </cofactor>
    <text evidence="14">Binds 2 Zn(2+) ions per subunit.</text>
</comment>
<keyword evidence="2" id="KW-0645">Protease</keyword>
<evidence type="ECO:0000256" key="6">
    <source>
        <dbReference type="ARBA" id="ARBA00022801"/>
    </source>
</evidence>
<evidence type="ECO:0000256" key="10">
    <source>
        <dbReference type="ARBA" id="ARBA00023145"/>
    </source>
</evidence>
<dbReference type="GO" id="GO:0030198">
    <property type="term" value="P:extracellular matrix organization"/>
    <property type="evidence" value="ECO:0007669"/>
    <property type="project" value="TreeGrafter"/>
</dbReference>
<dbReference type="GO" id="GO:0005615">
    <property type="term" value="C:extracellular space"/>
    <property type="evidence" value="ECO:0007669"/>
    <property type="project" value="TreeGrafter"/>
</dbReference>
<dbReference type="GO" id="GO:0001522">
    <property type="term" value="P:pseudouridine synthesis"/>
    <property type="evidence" value="ECO:0007669"/>
    <property type="project" value="InterPro"/>
</dbReference>
<feature type="chain" id="PRO_5028438960" evidence="17">
    <location>
        <begin position="23"/>
        <end position="478"/>
    </location>
</feature>
<dbReference type="GO" id="GO:0031012">
    <property type="term" value="C:extracellular matrix"/>
    <property type="evidence" value="ECO:0007669"/>
    <property type="project" value="InterPro"/>
</dbReference>
<proteinExistence type="inferred from homology"/>
<dbReference type="InterPro" id="IPR024079">
    <property type="entry name" value="MetalloPept_cat_dom_sf"/>
</dbReference>
<feature type="binding site" evidence="14">
    <location>
        <position position="170"/>
    </location>
    <ligand>
        <name>Ca(2+)</name>
        <dbReference type="ChEBI" id="CHEBI:29108"/>
        <label>3</label>
    </ligand>
</feature>
<feature type="binding site" evidence="14">
    <location>
        <position position="192"/>
    </location>
    <ligand>
        <name>Ca(2+)</name>
        <dbReference type="ChEBI" id="CHEBI:29108"/>
        <label>3</label>
    </ligand>
</feature>
<feature type="compositionally biased region" description="Pro residues" evidence="16">
    <location>
        <begin position="256"/>
        <end position="268"/>
    </location>
</feature>
<dbReference type="Pfam" id="PF00413">
    <property type="entry name" value="Peptidase_M10"/>
    <property type="match status" value="1"/>
</dbReference>
<sequence>MRTSLFVCCCVFALQCFPSMLCFPARGSGRFKAAAVSEKFPDLKKRGKVPQAQDLVKEASSSTNTSNTWKRPRCGVPDYPAHKDVHYPGRHRQRRYVLSGGRLEKKHLTYRIISFPQQISEEKVRSIFRDALKIWSNVTPLIFEEVYSGKSDIRIDFTRYWHGDNLPFDGQGGILAHAFFPKTHRQGDIHFDYDESWTIGNHMGTDLLQVAAHEFGHVLGLQHSRSPGAIMSAYYSFTYPLRLSEDDKSGIQQLYGPPPDIRPPPHSPTPKRESSLDNYLPTNFQPDACETHFDAVSMIRGELFFFKSGYVWRIRDGKMESGYPALASRHWRGIPDSIDAAFEDKSGNIWFFQGEKYWVFDAEKPIRGPEPIWTLGLSVSGIQAALRWGPDSDYNIYFFKSGSYWRFSPRENRVESAYPRSMRDWSSIPDDVDAAFRDNDGFAHFIRGKQYWKFDPNDMNSLVGYPRYFGVDFFGCKY</sequence>
<reference evidence="20" key="1">
    <citation type="submission" date="2025-08" db="UniProtKB">
        <authorList>
            <consortium name="RefSeq"/>
        </authorList>
    </citation>
    <scope>IDENTIFICATION</scope>
</reference>
<dbReference type="SMART" id="SM00235">
    <property type="entry name" value="ZnMc"/>
    <property type="match status" value="1"/>
</dbReference>
<dbReference type="InterPro" id="IPR011760">
    <property type="entry name" value="PsdUridine_synth_TruD_insert"/>
</dbReference>
<evidence type="ECO:0000256" key="8">
    <source>
        <dbReference type="ARBA" id="ARBA00022837"/>
    </source>
</evidence>
<feature type="region of interest" description="Disordered" evidence="16">
    <location>
        <begin position="250"/>
        <end position="278"/>
    </location>
</feature>
<comment type="similarity">
    <text evidence="1">Belongs to the peptidase M10A family.</text>
</comment>
<dbReference type="GO" id="GO:0006508">
    <property type="term" value="P:proteolysis"/>
    <property type="evidence" value="ECO:0007669"/>
    <property type="project" value="UniProtKB-KW"/>
</dbReference>
<dbReference type="AlphaFoldDB" id="A0A6P7IZ97"/>
<keyword evidence="19" id="KW-1185">Reference proteome</keyword>
<name>A0A6P7IZ97_9TELE</name>
<feature type="binding site" evidence="14">
    <location>
        <position position="341"/>
    </location>
    <ligand>
        <name>Ca(2+)</name>
        <dbReference type="ChEBI" id="CHEBI:29108"/>
        <label>5</label>
    </ligand>
</feature>
<evidence type="ECO:0000313" key="20">
    <source>
        <dbReference type="RefSeq" id="XP_028269646.1"/>
    </source>
</evidence>
<feature type="binding site" evidence="13">
    <location>
        <position position="217"/>
    </location>
    <ligand>
        <name>Zn(2+)</name>
        <dbReference type="ChEBI" id="CHEBI:29105"/>
        <label>2</label>
        <note>catalytic</note>
    </ligand>
</feature>
<dbReference type="InterPro" id="IPR000585">
    <property type="entry name" value="Hemopexin-like_dom"/>
</dbReference>
<dbReference type="InterPro" id="IPR036375">
    <property type="entry name" value="Hemopexin-like_dom_sf"/>
</dbReference>
<evidence type="ECO:0000256" key="13">
    <source>
        <dbReference type="PIRSR" id="PIRSR001191-2"/>
    </source>
</evidence>
<dbReference type="OrthoDB" id="65569at2759"/>
<feature type="binding site" evidence="14">
    <location>
        <position position="177"/>
    </location>
    <ligand>
        <name>Zn(2+)</name>
        <dbReference type="ChEBI" id="CHEBI:29105"/>
        <label>1</label>
    </ligand>
</feature>
<evidence type="ECO:0000313" key="19">
    <source>
        <dbReference type="Proteomes" id="UP000515145"/>
    </source>
</evidence>
<keyword evidence="4 17" id="KW-0732">Signal</keyword>
<feature type="binding site" evidence="13">
    <location>
        <position position="223"/>
    </location>
    <ligand>
        <name>Zn(2+)</name>
        <dbReference type="ChEBI" id="CHEBI:29105"/>
        <label>2</label>
        <note>catalytic</note>
    </ligand>
</feature>
<evidence type="ECO:0000256" key="14">
    <source>
        <dbReference type="PIRSR" id="PIRSR621190-2"/>
    </source>
</evidence>
<comment type="cofactor">
    <cofactor evidence="14">
        <name>Ca(2+)</name>
        <dbReference type="ChEBI" id="CHEBI:29108"/>
    </cofactor>
    <text evidence="14">Can bind about 5 Ca(2+) ions per subunit.</text>
</comment>
<evidence type="ECO:0000259" key="18">
    <source>
        <dbReference type="PROSITE" id="PS50984"/>
    </source>
</evidence>
<feature type="binding site" evidence="14">
    <location>
        <position position="162"/>
    </location>
    <ligand>
        <name>Zn(2+)</name>
        <dbReference type="ChEBI" id="CHEBI:29105"/>
        <label>1</label>
    </ligand>
</feature>
<evidence type="ECO:0000256" key="12">
    <source>
        <dbReference type="PIRSR" id="PIRSR001191-1"/>
    </source>
</evidence>
<evidence type="ECO:0000256" key="17">
    <source>
        <dbReference type="SAM" id="SignalP"/>
    </source>
</evidence>
<feature type="binding site" evidence="14">
    <location>
        <position position="195"/>
    </location>
    <ligand>
        <name>Ca(2+)</name>
        <dbReference type="ChEBI" id="CHEBI:29108"/>
        <label>3</label>
    </ligand>
</feature>
<feature type="binding site" evidence="14">
    <location>
        <position position="169"/>
    </location>
    <ligand>
        <name>Ca(2+)</name>
        <dbReference type="ChEBI" id="CHEBI:29108"/>
        <label>3</label>
    </ligand>
</feature>
<dbReference type="Pfam" id="PF00045">
    <property type="entry name" value="Hemopexin"/>
    <property type="match status" value="4"/>
</dbReference>
<feature type="signal peptide" evidence="17">
    <location>
        <begin position="1"/>
        <end position="22"/>
    </location>
</feature>
<feature type="binding site" evidence="14">
    <location>
        <position position="294"/>
    </location>
    <ligand>
        <name>Ca(2+)</name>
        <dbReference type="ChEBI" id="CHEBI:29108"/>
        <label>4</label>
    </ligand>
</feature>
<dbReference type="PIRSF" id="PIRSF001191">
    <property type="entry name" value="Peptidase_M10A_matrix"/>
    <property type="match status" value="1"/>
</dbReference>
<dbReference type="SMART" id="SM00120">
    <property type="entry name" value="HX"/>
    <property type="match status" value="4"/>
</dbReference>
<dbReference type="Gene3D" id="3.40.390.10">
    <property type="entry name" value="Collagenase (Catalytic Domain)"/>
    <property type="match status" value="1"/>
</dbReference>
<evidence type="ECO:0000256" key="11">
    <source>
        <dbReference type="ARBA" id="ARBA00023157"/>
    </source>
</evidence>
<dbReference type="InParanoid" id="A0A6P7IZ97"/>
<dbReference type="Gene3D" id="2.110.10.10">
    <property type="entry name" value="Hemopexin-like domain"/>
    <property type="match status" value="1"/>
</dbReference>
<gene>
    <name evidence="20" type="primary">LOC114441076</name>
</gene>
<feature type="binding site" evidence="14">
    <location>
        <position position="339"/>
    </location>
    <ligand>
        <name>Ca(2+)</name>
        <dbReference type="ChEBI" id="CHEBI:29108"/>
        <label>4</label>
    </ligand>
</feature>
<dbReference type="PROSITE" id="PS50984">
    <property type="entry name" value="TRUD"/>
    <property type="match status" value="1"/>
</dbReference>
<dbReference type="GeneID" id="114441076"/>
<feature type="repeat" description="Hemopexin" evidence="15">
    <location>
        <begin position="335"/>
        <end position="379"/>
    </location>
</feature>
<dbReference type="InterPro" id="IPR021190">
    <property type="entry name" value="Pept_M10A"/>
</dbReference>
<evidence type="ECO:0000256" key="1">
    <source>
        <dbReference type="ARBA" id="ARBA00010370"/>
    </source>
</evidence>
<dbReference type="RefSeq" id="XP_028269646.1">
    <property type="nucleotide sequence ID" value="XM_028413845.1"/>
</dbReference>
<feature type="binding site" evidence="14">
    <location>
        <position position="195"/>
    </location>
    <ligand>
        <name>Ca(2+)</name>
        <dbReference type="ChEBI" id="CHEBI:29108"/>
        <label>1</label>
    </ligand>
</feature>
<keyword evidence="10" id="KW-0865">Zymogen</keyword>
<feature type="binding site" evidence="14">
    <location>
        <position position="231"/>
    </location>
    <ligand>
        <name>Zn(2+)</name>
        <dbReference type="ChEBI" id="CHEBI:29105"/>
        <label>2</label>
        <note>catalytic</note>
    </ligand>
</feature>
<evidence type="ECO:0000256" key="16">
    <source>
        <dbReference type="SAM" id="MobiDB-lite"/>
    </source>
</evidence>
<dbReference type="CDD" id="cd00094">
    <property type="entry name" value="HX"/>
    <property type="match status" value="1"/>
</dbReference>
<dbReference type="PROSITE" id="PS00024">
    <property type="entry name" value="HEMOPEXIN"/>
    <property type="match status" value="1"/>
</dbReference>